<dbReference type="InterPro" id="IPR021409">
    <property type="entry name" value="DUF3047"/>
</dbReference>
<dbReference type="EMBL" id="BNCH01000004">
    <property type="protein sequence ID" value="GHF00584.1"/>
    <property type="molecule type" value="Genomic_DNA"/>
</dbReference>
<evidence type="ECO:0000256" key="1">
    <source>
        <dbReference type="SAM" id="SignalP"/>
    </source>
</evidence>
<comment type="caution">
    <text evidence="2">The sequence shown here is derived from an EMBL/GenBank/DDBJ whole genome shotgun (WGS) entry which is preliminary data.</text>
</comment>
<evidence type="ECO:0008006" key="4">
    <source>
        <dbReference type="Google" id="ProtNLM"/>
    </source>
</evidence>
<feature type="signal peptide" evidence="1">
    <location>
        <begin position="1"/>
        <end position="21"/>
    </location>
</feature>
<accession>A0ABQ3J4Z0</accession>
<evidence type="ECO:0000313" key="3">
    <source>
        <dbReference type="Proteomes" id="UP000609802"/>
    </source>
</evidence>
<keyword evidence="3" id="KW-1185">Reference proteome</keyword>
<evidence type="ECO:0000313" key="2">
    <source>
        <dbReference type="EMBL" id="GHF00584.1"/>
    </source>
</evidence>
<protein>
    <recommendedName>
        <fullName evidence="4">DUF3047 domain-containing protein</fullName>
    </recommendedName>
</protein>
<gene>
    <name evidence="2" type="ORF">GCM10016455_21990</name>
</gene>
<reference evidence="3" key="1">
    <citation type="journal article" date="2019" name="Int. J. Syst. Evol. Microbiol.">
        <title>The Global Catalogue of Microorganisms (GCM) 10K type strain sequencing project: providing services to taxonomists for standard genome sequencing and annotation.</title>
        <authorList>
            <consortium name="The Broad Institute Genomics Platform"/>
            <consortium name="The Broad Institute Genome Sequencing Center for Infectious Disease"/>
            <person name="Wu L."/>
            <person name="Ma J."/>
        </authorList>
    </citation>
    <scope>NUCLEOTIDE SEQUENCE [LARGE SCALE GENOMIC DNA]</scope>
    <source>
        <strain evidence="3">KCTC 42443</strain>
    </source>
</reference>
<organism evidence="2 3">
    <name type="scientific">Aliiroseovarius zhejiangensis</name>
    <dbReference type="NCBI Taxonomy" id="1632025"/>
    <lineage>
        <taxon>Bacteria</taxon>
        <taxon>Pseudomonadati</taxon>
        <taxon>Pseudomonadota</taxon>
        <taxon>Alphaproteobacteria</taxon>
        <taxon>Rhodobacterales</taxon>
        <taxon>Paracoccaceae</taxon>
        <taxon>Aliiroseovarius</taxon>
    </lineage>
</organism>
<keyword evidence="1" id="KW-0732">Signal</keyword>
<dbReference type="Pfam" id="PF11249">
    <property type="entry name" value="DUF3047"/>
    <property type="match status" value="1"/>
</dbReference>
<dbReference type="Proteomes" id="UP000609802">
    <property type="component" value="Unassembled WGS sequence"/>
</dbReference>
<feature type="chain" id="PRO_5047519487" description="DUF3047 domain-containing protein" evidence="1">
    <location>
        <begin position="22"/>
        <end position="215"/>
    </location>
</feature>
<name>A0ABQ3J4Z0_9RHOB</name>
<dbReference type="RefSeq" id="WP_191286563.1">
    <property type="nucleotide sequence ID" value="NZ_BNCH01000004.1"/>
</dbReference>
<proteinExistence type="predicted"/>
<sequence length="215" mass="23518">MRLLTITTLFAAVLCVQAATAGPVGFGDWRQHWFARFADVDFTYSNKALSVQANGAVSITYKLLDQRDWNVRSAQWRWSVDKTVPATDLRQKGGDDRNLALYFAFLPEAEAQRVKGTRNLRRLLKNPEGRVLVYVWGGDHGRGAVLPSPYLGARGKTVVLRPSGTGGHAENVDLAADFRRAFGTEPGALVALAVSSDSDDTDTIARGQISDLVLK</sequence>